<dbReference type="GO" id="GO:0005634">
    <property type="term" value="C:nucleus"/>
    <property type="evidence" value="ECO:0007669"/>
    <property type="project" value="TreeGrafter"/>
</dbReference>
<evidence type="ECO:0000256" key="1">
    <source>
        <dbReference type="SAM" id="MobiDB-lite"/>
    </source>
</evidence>
<dbReference type="InterPro" id="IPR050164">
    <property type="entry name" value="Peptidase_C19"/>
</dbReference>
<name>A0A0A1V1L3_9HYPO</name>
<evidence type="ECO:0000313" key="3">
    <source>
        <dbReference type="EMBL" id="EXV03491.1"/>
    </source>
</evidence>
<feature type="region of interest" description="Disordered" evidence="1">
    <location>
        <begin position="2193"/>
        <end position="2216"/>
    </location>
</feature>
<feature type="compositionally biased region" description="Polar residues" evidence="1">
    <location>
        <begin position="8"/>
        <end position="23"/>
    </location>
</feature>
<dbReference type="HOGENOM" id="CLU_228178_0_0_1"/>
<comment type="caution">
    <text evidence="3">The sequence shown here is derived from an EMBL/GenBank/DDBJ whole genome shotgun (WGS) entry which is preliminary data.</text>
</comment>
<dbReference type="Proteomes" id="UP000030151">
    <property type="component" value="Unassembled WGS sequence"/>
</dbReference>
<dbReference type="FunFam" id="3.90.70.10:FF:000136">
    <property type="entry name" value="Ubiquitin C-terminal hydrolase, putative"/>
    <property type="match status" value="1"/>
</dbReference>
<reference evidence="3 4" key="1">
    <citation type="submission" date="2014-02" db="EMBL/GenBank/DDBJ databases">
        <title>The genome sequence of the entomopathogenic fungus Metarhizium robertsii ARSEF 2575.</title>
        <authorList>
            <person name="Giuliano Garisto Donzelli B."/>
            <person name="Roe B.A."/>
            <person name="Macmil S.L."/>
            <person name="Krasnoff S.B."/>
            <person name="Gibson D.M."/>
        </authorList>
    </citation>
    <scope>NUCLEOTIDE SEQUENCE [LARGE SCALE GENOMIC DNA]</scope>
    <source>
        <strain evidence="3 4">ARSEF 2575</strain>
    </source>
</reference>
<dbReference type="OrthoDB" id="420187at2759"/>
<feature type="compositionally biased region" description="Low complexity" evidence="1">
    <location>
        <begin position="69"/>
        <end position="91"/>
    </location>
</feature>
<dbReference type="InterPro" id="IPR021905">
    <property type="entry name" value="DUF3517"/>
</dbReference>
<proteinExistence type="predicted"/>
<dbReference type="PANTHER" id="PTHR24006:SF827">
    <property type="entry name" value="UBIQUITIN CARBOXYL-TERMINAL HYDROLASE 34"/>
    <property type="match status" value="1"/>
</dbReference>
<feature type="compositionally biased region" description="Low complexity" evidence="1">
    <location>
        <begin position="138"/>
        <end position="151"/>
    </location>
</feature>
<feature type="region of interest" description="Disordered" evidence="1">
    <location>
        <begin position="185"/>
        <end position="216"/>
    </location>
</feature>
<feature type="compositionally biased region" description="Acidic residues" evidence="1">
    <location>
        <begin position="2206"/>
        <end position="2215"/>
    </location>
</feature>
<dbReference type="SUPFAM" id="SSF54001">
    <property type="entry name" value="Cysteine proteinases"/>
    <property type="match status" value="1"/>
</dbReference>
<dbReference type="GO" id="GO:0016579">
    <property type="term" value="P:protein deubiquitination"/>
    <property type="evidence" value="ECO:0007669"/>
    <property type="project" value="InterPro"/>
</dbReference>
<dbReference type="InterPro" id="IPR001394">
    <property type="entry name" value="Peptidase_C19_UCH"/>
</dbReference>
<feature type="compositionally biased region" description="Basic and acidic residues" evidence="1">
    <location>
        <begin position="195"/>
        <end position="206"/>
    </location>
</feature>
<feature type="region of interest" description="Disordered" evidence="1">
    <location>
        <begin position="1"/>
        <end position="154"/>
    </location>
</feature>
<dbReference type="GO" id="GO:0005829">
    <property type="term" value="C:cytosol"/>
    <property type="evidence" value="ECO:0007669"/>
    <property type="project" value="TreeGrafter"/>
</dbReference>
<organism evidence="3 4">
    <name type="scientific">Metarhizium robertsii</name>
    <dbReference type="NCBI Taxonomy" id="568076"/>
    <lineage>
        <taxon>Eukaryota</taxon>
        <taxon>Fungi</taxon>
        <taxon>Dikarya</taxon>
        <taxon>Ascomycota</taxon>
        <taxon>Pezizomycotina</taxon>
        <taxon>Sordariomycetes</taxon>
        <taxon>Hypocreomycetidae</taxon>
        <taxon>Hypocreales</taxon>
        <taxon>Clavicipitaceae</taxon>
        <taxon>Metarhizium</taxon>
    </lineage>
</organism>
<dbReference type="eggNOG" id="KOG1866">
    <property type="taxonomic scope" value="Eukaryota"/>
</dbReference>
<gene>
    <name evidence="3" type="ORF">X797_003291</name>
</gene>
<dbReference type="CDD" id="cd02659">
    <property type="entry name" value="peptidase_C19C"/>
    <property type="match status" value="1"/>
</dbReference>
<dbReference type="PROSITE" id="PS50235">
    <property type="entry name" value="USP_3"/>
    <property type="match status" value="1"/>
</dbReference>
<dbReference type="InterPro" id="IPR038765">
    <property type="entry name" value="Papain-like_cys_pep_sf"/>
</dbReference>
<dbReference type="InterPro" id="IPR018200">
    <property type="entry name" value="USP_CS"/>
</dbReference>
<evidence type="ECO:0000313" key="4">
    <source>
        <dbReference type="Proteomes" id="UP000030151"/>
    </source>
</evidence>
<sequence length="2648" mass="296388">MDNDTDSQTDQPASPTGNVAATASPNDPDHSHAPSPDPPSTRPNPFDDSDLSARKRRRTSGSASPPPSASASASVSASASASASPGASTSGKISTDDKSAVKRSSTSTMIMGQQSKNTGTPSAEKIELPCTPRTPTDSAKSSSPTPLSSSKVTINLRKVADPATDSAETFLPSLSNDEALPVISNVTGDGQQKMTVEESQRARSGEETAQMSDSASPPVELIAISDDENEESDDEMAFSVDEKATGILSRELVPLDPTPQFPYIQRNEEPSLPLLRFIHHFKADSPINPEALILLQAWIQDYLKFARNAEKSTVLDSRQANKRFWLMFPEAMLQLLLRSSELVRSSELRSTIIGVYSTFACLTARMVALDILVLQEMQSTIGVTNQEPPDLYSAKYLQQLHDIIVTDVSSTNAGEERSLGSEWVQNEVGSFLLTKLQSSQGGSVSAFAHLAAALTALVPKFPRLLEHLAAIAKILSSCLRESVRTLVTGGDRIAQAQSQLEIGTTIWDNISTCLEKVIEKHVTQLGVETATSLIQALTDVLKWTLRGEHSSAFDTARQHLQKYPDLPYVNGFEAVAWQWRLGILDRLIRSSQMQLRVMAITRLCNDLVSVWKSTIDAGDESSNRFLAFIGECLLETRLIDYILGPNCHPEIIVESSNVLGFLIVTKLYKQHHTDRLWQSLMLCQDPRITEALTRMVISITNLFDYDGLLGWCQKFQTMPLEAFSPAIRTLWDNVMNDLISKCQSERQTPSFEPLDLCLRLLREASVCTAGSRVADPDLQMVAIQKLRELLSTARPDDLDILYLSCLDDIAKKSPTALGSLWCLSMSMRGNIPNEVENLTKNHDLARLLVEELAHAVHAGQQAGAFAVISGAPNGPRRDLIASIIQFQPAALNNGLGAILLDIIVGPKSPCLDDRKAGWYVITNVMRKVSMKNAFLQACFSRYLPGLPASCFSDGMLDFVRERVLCLAVDGSNFALDDAEALSHSGIEQLWRIILEAEDPLLVSRAISTLAVDLYLESNAIKSYSVCRSRKVHISLVNRCLNQMKHAAKKLNGSTESVIGDDDESMVIVATTEEIQLQERVFRRSLQLMRFFLEKYQVHGRFSVADFRPLMLATVEEIQGESACLQYQAFDNLNRSDIKPLSIGLRNSIASLLTCLKNSTGFDNYRIYYRGQPLLPKEHQTTKSLEELGIRDGFILVKQEEGSASLAGYIRPGSSPLEIEILCHFQDLWEYLSMREKLAEEVYDFLVKLPADGHFMLQFESDQHDHSKVFLKGQAFQTLYGLHALIDYIEAAQHSAFTTSHDEDSVGATLTSYQKALVRGLRLIVKAIGDPETLDEMPAVQQLRIGAAILQVFVKLFTEATRYKTLLELGDDVLPHPTRLVDILTKVEGDTGDTSLALIESACTAVLRVGSVNQEFWNTVVTSTTFLDIMKNFLLKDTRKAVRQTIVELIEDITGPQTQLLTPESGHSVYGNQETRPVLLSICTALIEGLPLCLIHQSQPEEYFRALLHLVARASTMTSQALDIDLLAAVARDLLLKHTCIETIDRPDVADPIAAGLVAVLHICVQNSQSLSTSKNFDENTISRLFWRHLFPRKRRGDKDCVPQVILNSSTRRKLYDIVFRCVRCDINSFVHMLNTLNGLVPFYVEEPDDPYLYDLPYQFDRSRAIRAPCGYVGLRNLSNTCYLNSLLTQLFMNTQFRRFIMSVAVQDPQASQQLLFYTQKLFGYMQESYQRFVDPFDVVTSIRTYDDTPIDIHNQMDVDEFYNLLFDRWEGQLLNKDDKKQLRSFFGGQLVQQVKSKECQHISERLEPFSAIQCDIKGKATLEESLQAYVDGEVMEGENKYKCSTCDRHVDAVKRACLKDVPDHLIFHLKRFDFNLRTLQRRKINDYFTFPQTLDLAPYTVEYLNAEKGATRSDIFELVGILVHSGTAESGHYYSYIRERGAFGRSSWVEFNDDSVLPWDPSLMESATFGGPDPQSSLHDMNGIIYDKTYSAYMLFYQRASSLYHDSLSGNATINGRPPSVEVPVPLKEHILNENKVLLRRQCLFDPGHSVFVQQCFGHSIYLGESQAAKSRASKNDVENDELGRHAGSDLDTSTHTLQNLAMEVSLSHFDQVVSRTKDSILMESFASMLKSAVTKCYDCALAFYNYFHVRHGAFRSLVQRNPDPDIRSFTGKTLVLAASKIRSGLPRLYHCPVPTRTDSSPASMDSEDDWDDSEPPPSVLQGIMSIFNHLWRFFYVHIRSWDEYFGTVLAFARLGELEVGHLLADNYLLKLLHIINADPSMELQPNYQRMVNNLMRRFNSKPASYTAILALIDYLMAQLEPKLSADVIVDEAEDRRNARKPFPWTSEEVQAVHNHPDSPATSFFTEKLLETDQAPEPTNSIIGRLVESGEELDLRVFNTLRKKIQGETTTQPMDSSIRAAGRYAECSESLERVHILIRHICAQARSLQHNEGSTFLGFVDLMLRSCRPNESLALTRRSYIIQAIPMWAPYLLVYGDEHTRGVTERLINDRLFSPVGLNVLDGQDDNAALEPETLEHVIRQLGIKCLMYLRDVHVRGRIQLERNAAGNILRVIGYCVPFYEGSDEMNDYADDSAEFRAIQGEITSPLQRLLVDEIEDDGSEWDGSCGSSEFMDANIGALAQTGHHLHD</sequence>
<dbReference type="PANTHER" id="PTHR24006">
    <property type="entry name" value="UBIQUITIN CARBOXYL-TERMINAL HYDROLASE"/>
    <property type="match status" value="1"/>
</dbReference>
<feature type="domain" description="USP" evidence="2">
    <location>
        <begin position="1672"/>
        <end position="2000"/>
    </location>
</feature>
<dbReference type="GO" id="GO:0004843">
    <property type="term" value="F:cysteine-type deubiquitinase activity"/>
    <property type="evidence" value="ECO:0007669"/>
    <property type="project" value="InterPro"/>
</dbReference>
<dbReference type="PROSITE" id="PS00973">
    <property type="entry name" value="USP_2"/>
    <property type="match status" value="1"/>
</dbReference>
<dbReference type="InterPro" id="IPR028889">
    <property type="entry name" value="USP"/>
</dbReference>
<keyword evidence="3" id="KW-0378">Hydrolase</keyword>
<dbReference type="Pfam" id="PF12030">
    <property type="entry name" value="DUF3517"/>
    <property type="match status" value="1"/>
</dbReference>
<feature type="compositionally biased region" description="Polar residues" evidence="1">
    <location>
        <begin position="102"/>
        <end position="121"/>
    </location>
</feature>
<feature type="compositionally biased region" description="Polar residues" evidence="1">
    <location>
        <begin position="185"/>
        <end position="194"/>
    </location>
</feature>
<evidence type="ECO:0000259" key="2">
    <source>
        <dbReference type="PROSITE" id="PS50235"/>
    </source>
</evidence>
<dbReference type="Gene3D" id="3.90.70.10">
    <property type="entry name" value="Cysteine proteinases"/>
    <property type="match status" value="1"/>
</dbReference>
<dbReference type="EMBL" id="JELW01000003">
    <property type="protein sequence ID" value="EXV03491.1"/>
    <property type="molecule type" value="Genomic_DNA"/>
</dbReference>
<accession>A0A0A1V1L3</accession>
<dbReference type="Pfam" id="PF00443">
    <property type="entry name" value="UCH"/>
    <property type="match status" value="1"/>
</dbReference>
<protein>
    <submittedName>
        <fullName evidence="3">Ubiquitin carboxyl-terminal hydrolase family protein</fullName>
    </submittedName>
</protein>